<evidence type="ECO:0000313" key="1">
    <source>
        <dbReference type="EMBL" id="EQA72898.1"/>
    </source>
</evidence>
<dbReference type="Proteomes" id="UP000015442">
    <property type="component" value="Unassembled WGS sequence"/>
</dbReference>
<dbReference type="AlphaFoldDB" id="T0FHS8"/>
<evidence type="ECO:0000313" key="2">
    <source>
        <dbReference type="Proteomes" id="UP000015442"/>
    </source>
</evidence>
<reference evidence="1 2" key="1">
    <citation type="submission" date="2013-05" db="EMBL/GenBank/DDBJ databases">
        <authorList>
            <person name="Harkins D.M."/>
            <person name="Durkin A.S."/>
            <person name="Brinkac L.M."/>
            <person name="Haft D.H."/>
            <person name="Selengut J.D."/>
            <person name="Sanka R."/>
            <person name="DePew J."/>
            <person name="Purushe J."/>
            <person name="Hartskeerl R.A."/>
            <person name="Ahmed A."/>
            <person name="van der Linden H."/>
            <person name="Goris M.G.A."/>
            <person name="Vinetz J.M."/>
            <person name="Sutton G.G."/>
            <person name="Nierman W.C."/>
            <person name="Fouts D.E."/>
        </authorList>
    </citation>
    <scope>NUCLEOTIDE SEQUENCE [LARGE SCALE GENOMIC DNA]</scope>
    <source>
        <strain evidence="1 2">CZ214</strain>
    </source>
</reference>
<comment type="caution">
    <text evidence="1">The sequence shown here is derived from an EMBL/GenBank/DDBJ whole genome shotgun (WGS) entry which is preliminary data.</text>
</comment>
<dbReference type="EMBL" id="AKWY02000012">
    <property type="protein sequence ID" value="EQA72898.1"/>
    <property type="molecule type" value="Genomic_DNA"/>
</dbReference>
<name>T0FHS8_9LEPT</name>
<organism evidence="1 2">
    <name type="scientific">Leptospira noguchii serovar Panama str. CZ214</name>
    <dbReference type="NCBI Taxonomy" id="1001595"/>
    <lineage>
        <taxon>Bacteria</taxon>
        <taxon>Pseudomonadati</taxon>
        <taxon>Spirochaetota</taxon>
        <taxon>Spirochaetia</taxon>
        <taxon>Leptospirales</taxon>
        <taxon>Leptospiraceae</taxon>
        <taxon>Leptospira</taxon>
    </lineage>
</organism>
<proteinExistence type="predicted"/>
<dbReference type="Gene3D" id="2.60.40.3680">
    <property type="match status" value="1"/>
</dbReference>
<gene>
    <name evidence="1" type="ORF">LEP1GSC059_3319</name>
</gene>
<sequence>MFSKRTIILFLLLFSFGLNSTPKFKSERVILSVSKDRVVNVKIEFYFEGTRNFREKLVFPENSLIKYRNFRAFWNNAELECSRLKPPVGEYFKLGNDLYSSMIVFEVDSESYVNSKHTIHYDYDLVQWGNDKYDDREGDYLEYILRTGSLWEGKLKELLISVSFEEPLCYRIKKVSPTYQGKCVSEYLWEFHGKNTLLDKNLQLLIRSL</sequence>
<accession>T0FHS8</accession>
<protein>
    <submittedName>
        <fullName evidence="1">Uncharacterized protein</fullName>
    </submittedName>
</protein>